<sequence>MAVNICYQSFPNGPQHQEHSPESIRNSAVVWEIMKTKQRGAVYHVNVARPGINLDLLAPYLVISPLDIFLFSFENVDSLLERKIYKHYTFHLMNSVRNHIPSLSKSITISEDLAPNGGEQINVPDSSASHQVSVIYVRPRQRNRPSTICSWDMRDNVGGTREKAERKVHYFLNSELSEVGEKYVDEEVKKALIGIKQMKIMMERNEDKHIDLMKTLKKSSEEKQQALQLMDEVKARLEEEERQCQVALKNLWNECESCLESTCMRYYTTCKHGASTFKRKVEDFLRKIPPLIFTFHEEQGRDIQSNEKPEKEDTQLVKMEDLFSQLLSDVGTIFDRSFTFFKHMQKEFDQSFQTYFMSDLDLSESPSMPALPEVTTRIDGSQRGWRMPGFLQTVFDFSRTVLEGVTEVITDVFDEYRDYRRDVPEQTKGKC</sequence>
<dbReference type="AlphaFoldDB" id="A0A3M0KR15"/>
<organism evidence="10 11">
    <name type="scientific">Hirundo rustica rustica</name>
    <dbReference type="NCBI Taxonomy" id="333673"/>
    <lineage>
        <taxon>Eukaryota</taxon>
        <taxon>Metazoa</taxon>
        <taxon>Chordata</taxon>
        <taxon>Craniata</taxon>
        <taxon>Vertebrata</taxon>
        <taxon>Euteleostomi</taxon>
        <taxon>Archelosauria</taxon>
        <taxon>Archosauria</taxon>
        <taxon>Dinosauria</taxon>
        <taxon>Saurischia</taxon>
        <taxon>Theropoda</taxon>
        <taxon>Coelurosauria</taxon>
        <taxon>Aves</taxon>
        <taxon>Neognathae</taxon>
        <taxon>Neoaves</taxon>
        <taxon>Telluraves</taxon>
        <taxon>Australaves</taxon>
        <taxon>Passeriformes</taxon>
        <taxon>Sylvioidea</taxon>
        <taxon>Hirundinidae</taxon>
        <taxon>Hirundo</taxon>
    </lineage>
</organism>
<name>A0A3M0KR15_HIRRU</name>
<evidence type="ECO:0000313" key="11">
    <source>
        <dbReference type="Proteomes" id="UP000269221"/>
    </source>
</evidence>
<feature type="coiled-coil region" evidence="8">
    <location>
        <begin position="216"/>
        <end position="250"/>
    </location>
</feature>
<evidence type="ECO:0000256" key="8">
    <source>
        <dbReference type="SAM" id="Coils"/>
    </source>
</evidence>
<reference evidence="10 11" key="1">
    <citation type="submission" date="2018-07" db="EMBL/GenBank/DDBJ databases">
        <title>A high quality draft genome assembly of the barn swallow (H. rustica rustica).</title>
        <authorList>
            <person name="Formenti G."/>
            <person name="Chiara M."/>
            <person name="Poveda L."/>
            <person name="Francoijs K.-J."/>
            <person name="Bonisoli-Alquati A."/>
            <person name="Canova L."/>
            <person name="Gianfranceschi L."/>
            <person name="Horner D.S."/>
            <person name="Saino N."/>
        </authorList>
    </citation>
    <scope>NUCLEOTIDE SEQUENCE [LARGE SCALE GENOMIC DNA]</scope>
    <source>
        <strain evidence="10">Chelidonia</strain>
        <tissue evidence="10">Blood</tissue>
    </source>
</reference>
<dbReference type="SMART" id="SM00030">
    <property type="entry name" value="CLb"/>
    <property type="match status" value="1"/>
</dbReference>
<dbReference type="GO" id="GO:0051787">
    <property type="term" value="F:misfolded protein binding"/>
    <property type="evidence" value="ECO:0007669"/>
    <property type="project" value="TreeGrafter"/>
</dbReference>
<dbReference type="Pfam" id="PF01093">
    <property type="entry name" value="Clusterin"/>
    <property type="match status" value="1"/>
</dbReference>
<accession>A0A3M0KR15</accession>
<proteinExistence type="inferred from homology"/>
<gene>
    <name evidence="10" type="ORF">DUI87_07720</name>
</gene>
<dbReference type="Proteomes" id="UP000269221">
    <property type="component" value="Unassembled WGS sequence"/>
</dbReference>
<dbReference type="InterPro" id="IPR000753">
    <property type="entry name" value="Clusterin-like"/>
</dbReference>
<evidence type="ECO:0000259" key="9">
    <source>
        <dbReference type="SMART" id="SM00030"/>
    </source>
</evidence>
<keyword evidence="4 8" id="KW-0175">Coiled coil</keyword>
<dbReference type="EMBL" id="QRBI01000104">
    <property type="protein sequence ID" value="RMC15526.1"/>
    <property type="molecule type" value="Genomic_DNA"/>
</dbReference>
<feature type="domain" description="Clusterin N-terminal" evidence="9">
    <location>
        <begin position="165"/>
        <end position="373"/>
    </location>
</feature>
<evidence type="ECO:0000256" key="7">
    <source>
        <dbReference type="ARBA" id="ARBA00039843"/>
    </source>
</evidence>
<comment type="subcellular location">
    <subcellularLocation>
        <location evidence="1">Secreted</location>
    </subcellularLocation>
</comment>
<dbReference type="OrthoDB" id="9894485at2759"/>
<comment type="similarity">
    <text evidence="2">Belongs to the clusterin family.</text>
</comment>
<evidence type="ECO:0000256" key="6">
    <source>
        <dbReference type="ARBA" id="ARBA00023180"/>
    </source>
</evidence>
<dbReference type="STRING" id="333673.A0A3M0KR15"/>
<dbReference type="PANTHER" id="PTHR10970:SF2">
    <property type="entry name" value="CLUSTERIN-LIKE PROTEIN 1"/>
    <property type="match status" value="1"/>
</dbReference>
<keyword evidence="3" id="KW-0964">Secreted</keyword>
<evidence type="ECO:0000256" key="5">
    <source>
        <dbReference type="ARBA" id="ARBA00023157"/>
    </source>
</evidence>
<evidence type="ECO:0000256" key="3">
    <source>
        <dbReference type="ARBA" id="ARBA00022525"/>
    </source>
</evidence>
<dbReference type="InterPro" id="IPR016014">
    <property type="entry name" value="Clusterin_N"/>
</dbReference>
<evidence type="ECO:0000256" key="4">
    <source>
        <dbReference type="ARBA" id="ARBA00023054"/>
    </source>
</evidence>
<keyword evidence="6" id="KW-0325">Glycoprotein</keyword>
<dbReference type="PANTHER" id="PTHR10970">
    <property type="entry name" value="CLUSTERIN"/>
    <property type="match status" value="1"/>
</dbReference>
<evidence type="ECO:0000256" key="2">
    <source>
        <dbReference type="ARBA" id="ARBA00010069"/>
    </source>
</evidence>
<dbReference type="GO" id="GO:0005615">
    <property type="term" value="C:extracellular space"/>
    <property type="evidence" value="ECO:0007669"/>
    <property type="project" value="TreeGrafter"/>
</dbReference>
<evidence type="ECO:0000256" key="1">
    <source>
        <dbReference type="ARBA" id="ARBA00004613"/>
    </source>
</evidence>
<keyword evidence="11" id="KW-1185">Reference proteome</keyword>
<comment type="caution">
    <text evidence="10">The sequence shown here is derived from an EMBL/GenBank/DDBJ whole genome shotgun (WGS) entry which is preliminary data.</text>
</comment>
<keyword evidence="5" id="KW-1015">Disulfide bond</keyword>
<evidence type="ECO:0000313" key="10">
    <source>
        <dbReference type="EMBL" id="RMC15526.1"/>
    </source>
</evidence>
<protein>
    <recommendedName>
        <fullName evidence="7">Clusterin-like protein 1</fullName>
    </recommendedName>
</protein>
<dbReference type="GO" id="GO:0005634">
    <property type="term" value="C:nucleus"/>
    <property type="evidence" value="ECO:0007669"/>
    <property type="project" value="TreeGrafter"/>
</dbReference>